<comment type="catalytic activity">
    <reaction evidence="1">
        <text>ATP + protein L-histidine = ADP + protein N-phospho-L-histidine.</text>
        <dbReference type="EC" id="2.7.13.3"/>
    </reaction>
</comment>
<comment type="subcellular location">
    <subcellularLocation>
        <location evidence="2">Cell membrane</location>
    </subcellularLocation>
</comment>
<comment type="caution">
    <text evidence="14">The sequence shown here is derived from an EMBL/GenBank/DDBJ whole genome shotgun (WGS) entry which is preliminary data.</text>
</comment>
<dbReference type="PROSITE" id="PS50885">
    <property type="entry name" value="HAMP"/>
    <property type="match status" value="1"/>
</dbReference>
<dbReference type="CDD" id="cd06225">
    <property type="entry name" value="HAMP"/>
    <property type="match status" value="1"/>
</dbReference>
<gene>
    <name evidence="14" type="ORF">HC031_16040</name>
</gene>
<accession>A0ABX0XYU5</accession>
<dbReference type="SUPFAM" id="SSF158472">
    <property type="entry name" value="HAMP domain-like"/>
    <property type="match status" value="1"/>
</dbReference>
<evidence type="ECO:0000256" key="5">
    <source>
        <dbReference type="ARBA" id="ARBA00022679"/>
    </source>
</evidence>
<dbReference type="Gene3D" id="3.30.565.10">
    <property type="entry name" value="Histidine kinase-like ATPase, C-terminal domain"/>
    <property type="match status" value="1"/>
</dbReference>
<evidence type="ECO:0000256" key="2">
    <source>
        <dbReference type="ARBA" id="ARBA00004236"/>
    </source>
</evidence>
<dbReference type="InterPro" id="IPR005467">
    <property type="entry name" value="His_kinase_dom"/>
</dbReference>
<dbReference type="PANTHER" id="PTHR45436:SF5">
    <property type="entry name" value="SENSOR HISTIDINE KINASE TRCS"/>
    <property type="match status" value="1"/>
</dbReference>
<protein>
    <recommendedName>
        <fullName evidence="3">histidine kinase</fullName>
        <ecNumber evidence="3">2.7.13.3</ecNumber>
    </recommendedName>
</protein>
<evidence type="ECO:0000256" key="8">
    <source>
        <dbReference type="ARBA" id="ARBA00022989"/>
    </source>
</evidence>
<dbReference type="EMBL" id="JAATVY010000010">
    <property type="protein sequence ID" value="NJC71211.1"/>
    <property type="molecule type" value="Genomic_DNA"/>
</dbReference>
<keyword evidence="9" id="KW-0902">Two-component regulatory system</keyword>
<evidence type="ECO:0000259" key="13">
    <source>
        <dbReference type="PROSITE" id="PS50885"/>
    </source>
</evidence>
<evidence type="ECO:0000256" key="9">
    <source>
        <dbReference type="ARBA" id="ARBA00023012"/>
    </source>
</evidence>
<dbReference type="CDD" id="cd00082">
    <property type="entry name" value="HisKA"/>
    <property type="match status" value="1"/>
</dbReference>
<dbReference type="InterPro" id="IPR003661">
    <property type="entry name" value="HisK_dim/P_dom"/>
</dbReference>
<evidence type="ECO:0000313" key="14">
    <source>
        <dbReference type="EMBL" id="NJC71211.1"/>
    </source>
</evidence>
<dbReference type="EC" id="2.7.13.3" evidence="3"/>
<evidence type="ECO:0000256" key="11">
    <source>
        <dbReference type="SAM" id="Phobius"/>
    </source>
</evidence>
<dbReference type="InterPro" id="IPR003660">
    <property type="entry name" value="HAMP_dom"/>
</dbReference>
<dbReference type="PANTHER" id="PTHR45436">
    <property type="entry name" value="SENSOR HISTIDINE KINASE YKOH"/>
    <property type="match status" value="1"/>
</dbReference>
<evidence type="ECO:0000256" key="7">
    <source>
        <dbReference type="ARBA" id="ARBA00022777"/>
    </source>
</evidence>
<keyword evidence="7" id="KW-0418">Kinase</keyword>
<dbReference type="SMART" id="SM00388">
    <property type="entry name" value="HisKA"/>
    <property type="match status" value="1"/>
</dbReference>
<dbReference type="PRINTS" id="PR00344">
    <property type="entry name" value="BCTRLSENSOR"/>
</dbReference>
<keyword evidence="15" id="KW-1185">Reference proteome</keyword>
<name>A0ABX0XYU5_9ACTN</name>
<keyword evidence="10 11" id="KW-0472">Membrane</keyword>
<reference evidence="14 15" key="1">
    <citation type="submission" date="2020-03" db="EMBL/GenBank/DDBJ databases">
        <title>WGS of the type strain of Planosporangium spp.</title>
        <authorList>
            <person name="Thawai C."/>
        </authorList>
    </citation>
    <scope>NUCLEOTIDE SEQUENCE [LARGE SCALE GENOMIC DNA]</scope>
    <source>
        <strain evidence="14 15">TBRC 5610</strain>
    </source>
</reference>
<dbReference type="Pfam" id="PF00512">
    <property type="entry name" value="HisKA"/>
    <property type="match status" value="1"/>
</dbReference>
<dbReference type="Pfam" id="PF00672">
    <property type="entry name" value="HAMP"/>
    <property type="match status" value="1"/>
</dbReference>
<dbReference type="InterPro" id="IPR004358">
    <property type="entry name" value="Sig_transdc_His_kin-like_C"/>
</dbReference>
<dbReference type="SMART" id="SM00304">
    <property type="entry name" value="HAMP"/>
    <property type="match status" value="1"/>
</dbReference>
<evidence type="ECO:0000259" key="12">
    <source>
        <dbReference type="PROSITE" id="PS50109"/>
    </source>
</evidence>
<organism evidence="14 15">
    <name type="scientific">Planosporangium thailandense</name>
    <dbReference type="NCBI Taxonomy" id="765197"/>
    <lineage>
        <taxon>Bacteria</taxon>
        <taxon>Bacillati</taxon>
        <taxon>Actinomycetota</taxon>
        <taxon>Actinomycetes</taxon>
        <taxon>Micromonosporales</taxon>
        <taxon>Micromonosporaceae</taxon>
        <taxon>Planosporangium</taxon>
    </lineage>
</organism>
<feature type="transmembrane region" description="Helical" evidence="11">
    <location>
        <begin position="157"/>
        <end position="179"/>
    </location>
</feature>
<feature type="domain" description="HAMP" evidence="13">
    <location>
        <begin position="181"/>
        <end position="233"/>
    </location>
</feature>
<dbReference type="InterPro" id="IPR036890">
    <property type="entry name" value="HATPase_C_sf"/>
</dbReference>
<evidence type="ECO:0000256" key="4">
    <source>
        <dbReference type="ARBA" id="ARBA00022553"/>
    </source>
</evidence>
<dbReference type="Pfam" id="PF02518">
    <property type="entry name" value="HATPase_c"/>
    <property type="match status" value="1"/>
</dbReference>
<evidence type="ECO:0000256" key="6">
    <source>
        <dbReference type="ARBA" id="ARBA00022692"/>
    </source>
</evidence>
<sequence>MRRPSLRTRLMAGFAASALLLSTSVALLSYELTRRSLLAERERTAIRVTYFDATVVQSGLASERPDIVDVLRSLDTGAIRRPVLRRDGTWYARNADAGVTSAVPESLRQLAEQGRPGVQRVRVDGHSALAVAVPLGGSTVFYEVHSLQELEKTFRTLALVLALVGGATAVAGAGAGWYVTRYVLRPLTSVATAAQEIAGGDLTARLDPATEPELARLASSFNGMVDQLSRRLERDRRFAADVSHELRSPLQTLAAAASVLAKRRAQLDMRSATAVALVTDEVARFQALVTDLLELARGDQPPERTAVDLADLARQVCRSRGLPADVVRVDGAADPTWRVDRRRFEQVLANLIDNADRHGGGAVAVRVGHAAGVRYLEVDDEGPGVSAEDREAIFYRFFRGRPANARGDSDGTGLGLALVAEHVTAHGGHVLVTDRPGGGARFRVELPERAS</sequence>
<evidence type="ECO:0000313" key="15">
    <source>
        <dbReference type="Proteomes" id="UP000722989"/>
    </source>
</evidence>
<feature type="domain" description="Histidine kinase" evidence="12">
    <location>
        <begin position="241"/>
        <end position="450"/>
    </location>
</feature>
<dbReference type="PROSITE" id="PS50109">
    <property type="entry name" value="HIS_KIN"/>
    <property type="match status" value="1"/>
</dbReference>
<keyword evidence="8 11" id="KW-1133">Transmembrane helix</keyword>
<keyword evidence="4" id="KW-0597">Phosphoprotein</keyword>
<dbReference type="Gene3D" id="1.10.287.130">
    <property type="match status" value="1"/>
</dbReference>
<dbReference type="SUPFAM" id="SSF47384">
    <property type="entry name" value="Homodimeric domain of signal transducing histidine kinase"/>
    <property type="match status" value="1"/>
</dbReference>
<keyword evidence="6 11" id="KW-0812">Transmembrane</keyword>
<evidence type="ECO:0000256" key="3">
    <source>
        <dbReference type="ARBA" id="ARBA00012438"/>
    </source>
</evidence>
<evidence type="ECO:0000256" key="1">
    <source>
        <dbReference type="ARBA" id="ARBA00000085"/>
    </source>
</evidence>
<keyword evidence="5" id="KW-0808">Transferase</keyword>
<dbReference type="SUPFAM" id="SSF55874">
    <property type="entry name" value="ATPase domain of HSP90 chaperone/DNA topoisomerase II/histidine kinase"/>
    <property type="match status" value="1"/>
</dbReference>
<dbReference type="InterPro" id="IPR003594">
    <property type="entry name" value="HATPase_dom"/>
</dbReference>
<dbReference type="SMART" id="SM00387">
    <property type="entry name" value="HATPase_c"/>
    <property type="match status" value="1"/>
</dbReference>
<dbReference type="InterPro" id="IPR050428">
    <property type="entry name" value="TCS_sensor_his_kinase"/>
</dbReference>
<evidence type="ECO:0000256" key="10">
    <source>
        <dbReference type="ARBA" id="ARBA00023136"/>
    </source>
</evidence>
<proteinExistence type="predicted"/>
<dbReference type="Proteomes" id="UP000722989">
    <property type="component" value="Unassembled WGS sequence"/>
</dbReference>
<dbReference type="Gene3D" id="6.10.340.10">
    <property type="match status" value="1"/>
</dbReference>
<dbReference type="InterPro" id="IPR036097">
    <property type="entry name" value="HisK_dim/P_sf"/>
</dbReference>
<dbReference type="CDD" id="cd00075">
    <property type="entry name" value="HATPase"/>
    <property type="match status" value="1"/>
</dbReference>
<dbReference type="RefSeq" id="WP_167926122.1">
    <property type="nucleotide sequence ID" value="NZ_JAATVY010000010.1"/>
</dbReference>